<dbReference type="AlphaFoldDB" id="A0A245ZEC0"/>
<keyword evidence="5" id="KW-0547">Nucleotide-binding</keyword>
<comment type="catalytic activity">
    <reaction evidence="1">
        <text>ATP + protein L-histidine = ADP + protein N-phospho-L-histidine.</text>
        <dbReference type="EC" id="2.7.13.3"/>
    </reaction>
</comment>
<evidence type="ECO:0000313" key="11">
    <source>
        <dbReference type="Proteomes" id="UP000197290"/>
    </source>
</evidence>
<dbReference type="EMBL" id="NBBI01000007">
    <property type="protein sequence ID" value="OWK28084.1"/>
    <property type="molecule type" value="Genomic_DNA"/>
</dbReference>
<evidence type="ECO:0000313" key="10">
    <source>
        <dbReference type="EMBL" id="OWK28084.1"/>
    </source>
</evidence>
<keyword evidence="6 10" id="KW-0418">Kinase</keyword>
<dbReference type="InterPro" id="IPR000014">
    <property type="entry name" value="PAS"/>
</dbReference>
<evidence type="ECO:0000256" key="4">
    <source>
        <dbReference type="ARBA" id="ARBA00022679"/>
    </source>
</evidence>
<reference evidence="10 11" key="1">
    <citation type="submission" date="2017-03" db="EMBL/GenBank/DDBJ databases">
        <title>Genome sequence of Sphingomonas dokdonensis DSM 21029.</title>
        <authorList>
            <person name="Poehlein A."/>
            <person name="Wuebbeler J.H."/>
            <person name="Steinbuechel A."/>
            <person name="Daniel R."/>
        </authorList>
    </citation>
    <scope>NUCLEOTIDE SEQUENCE [LARGE SCALE GENOMIC DNA]</scope>
    <source>
        <strain evidence="10 11">DSM 21029</strain>
    </source>
</reference>
<dbReference type="InterPro" id="IPR035965">
    <property type="entry name" value="PAS-like_dom_sf"/>
</dbReference>
<keyword evidence="11" id="KW-1185">Reference proteome</keyword>
<dbReference type="InterPro" id="IPR029016">
    <property type="entry name" value="GAF-like_dom_sf"/>
</dbReference>
<proteinExistence type="predicted"/>
<dbReference type="Gene3D" id="3.30.565.10">
    <property type="entry name" value="Histidine kinase-like ATPase, C-terminal domain"/>
    <property type="match status" value="1"/>
</dbReference>
<accession>A0A245ZEC0</accession>
<evidence type="ECO:0000256" key="3">
    <source>
        <dbReference type="ARBA" id="ARBA00022553"/>
    </source>
</evidence>
<dbReference type="GO" id="GO:0004673">
    <property type="term" value="F:protein histidine kinase activity"/>
    <property type="evidence" value="ECO:0007669"/>
    <property type="project" value="UniProtKB-EC"/>
</dbReference>
<comment type="caution">
    <text evidence="10">The sequence shown here is derived from an EMBL/GenBank/DDBJ whole genome shotgun (WGS) entry which is preliminary data.</text>
</comment>
<keyword evidence="7" id="KW-0067">ATP-binding</keyword>
<dbReference type="RefSeq" id="WP_088368236.1">
    <property type="nucleotide sequence ID" value="NZ_NBBI01000007.1"/>
</dbReference>
<organism evidence="10 11">
    <name type="scientific">Sphingomonas dokdonensis</name>
    <dbReference type="NCBI Taxonomy" id="344880"/>
    <lineage>
        <taxon>Bacteria</taxon>
        <taxon>Pseudomonadati</taxon>
        <taxon>Pseudomonadota</taxon>
        <taxon>Alphaproteobacteria</taxon>
        <taxon>Sphingomonadales</taxon>
        <taxon>Sphingomonadaceae</taxon>
        <taxon>Sphingomonas</taxon>
    </lineage>
</organism>
<dbReference type="EC" id="2.7.13.3" evidence="2"/>
<feature type="domain" description="GAF" evidence="8">
    <location>
        <begin position="21"/>
        <end position="165"/>
    </location>
</feature>
<dbReference type="GO" id="GO:0005524">
    <property type="term" value="F:ATP binding"/>
    <property type="evidence" value="ECO:0007669"/>
    <property type="project" value="UniProtKB-KW"/>
</dbReference>
<dbReference type="Pfam" id="PF07536">
    <property type="entry name" value="HWE_HK"/>
    <property type="match status" value="1"/>
</dbReference>
<dbReference type="CDD" id="cd00130">
    <property type="entry name" value="PAS"/>
    <property type="match status" value="1"/>
</dbReference>
<dbReference type="PANTHER" id="PTHR43102">
    <property type="entry name" value="SLR1143 PROTEIN"/>
    <property type="match status" value="1"/>
</dbReference>
<evidence type="ECO:0000259" key="8">
    <source>
        <dbReference type="SMART" id="SM00065"/>
    </source>
</evidence>
<dbReference type="Pfam" id="PF13185">
    <property type="entry name" value="GAF_2"/>
    <property type="match status" value="1"/>
</dbReference>
<dbReference type="SUPFAM" id="SSF55785">
    <property type="entry name" value="PYP-like sensor domain (PAS domain)"/>
    <property type="match status" value="1"/>
</dbReference>
<evidence type="ECO:0000256" key="1">
    <source>
        <dbReference type="ARBA" id="ARBA00000085"/>
    </source>
</evidence>
<dbReference type="InterPro" id="IPR013656">
    <property type="entry name" value="PAS_4"/>
</dbReference>
<evidence type="ECO:0000256" key="5">
    <source>
        <dbReference type="ARBA" id="ARBA00022741"/>
    </source>
</evidence>
<protein>
    <recommendedName>
        <fullName evidence="2">histidine kinase</fullName>
        <ecNumber evidence="2">2.7.13.3</ecNumber>
    </recommendedName>
</protein>
<feature type="domain" description="GAF" evidence="8">
    <location>
        <begin position="319"/>
        <end position="468"/>
    </location>
</feature>
<evidence type="ECO:0000256" key="6">
    <source>
        <dbReference type="ARBA" id="ARBA00022777"/>
    </source>
</evidence>
<gene>
    <name evidence="10" type="ORF">SPDO_29170</name>
</gene>
<dbReference type="SMART" id="SM00065">
    <property type="entry name" value="GAF"/>
    <property type="match status" value="2"/>
</dbReference>
<dbReference type="InterPro" id="IPR036890">
    <property type="entry name" value="HATPase_C_sf"/>
</dbReference>
<sequence>MPPTEAERLRALSERAILDTPPDPTFDGIVQLASHLCDTPVALVSLVDEDRQWFKARLNFPECQTDLDRSVCRFVVAAADLLVIPDLTADPRTRGNPLVTHDPHIRFYAGAPLITASGHVLGALCVIDEVPRPEGLSPQQAAGLCALAQQTVEAIELRQALRDHQVALAERDAARASHLQSDERWRSLFHNLHEGFILARVMRDAAGRIHDWRYEDVNAAWSELVGLPADQVVGRSVRDVLPGLEDEWVNEFAQVVESGAARRFTRQVGTLDRWYDGICQRIDDETFSVIFLEVTERIKAVQRREALLQLGDAVRDCADEAEMQRLATRIVGETLHASRTAYGELDADRERINVAVDWSPTGSGELLGQHPLSDYGDLRDNFLRGAPLIVADVRTDPLTFGKAAAWAALGTVAALNLAVQDRGKTIAMFIVHHAQPHQWTADEIAFVRNAAERLEIGIARLRAEQQQAILNSEISHRLKNSLSMVQAIASQTLRGQVGPAVIRTLTSRLQALGTGHDVLLQRHIQSADFQTLITRVLDAAGGTDRYDCVGPALQLGARAALSSSLLFHELATNALKYGALSSEHGRVAITWTVSGNGDDAIVTLDWSETGGPPTQAPTTTGFGSKLLNLGLVGTGGASLRYGSTGFDATFQAKRKHLEEA</sequence>
<dbReference type="Proteomes" id="UP000197290">
    <property type="component" value="Unassembled WGS sequence"/>
</dbReference>
<evidence type="ECO:0000256" key="2">
    <source>
        <dbReference type="ARBA" id="ARBA00012438"/>
    </source>
</evidence>
<dbReference type="Gene3D" id="3.30.450.20">
    <property type="entry name" value="PAS domain"/>
    <property type="match status" value="1"/>
</dbReference>
<dbReference type="Pfam" id="PF01590">
    <property type="entry name" value="GAF"/>
    <property type="match status" value="1"/>
</dbReference>
<name>A0A245ZEC0_9SPHN</name>
<dbReference type="Gene3D" id="3.30.450.40">
    <property type="match status" value="2"/>
</dbReference>
<dbReference type="SMART" id="SM00911">
    <property type="entry name" value="HWE_HK"/>
    <property type="match status" value="1"/>
</dbReference>
<evidence type="ECO:0000259" key="9">
    <source>
        <dbReference type="SMART" id="SM00911"/>
    </source>
</evidence>
<dbReference type="PANTHER" id="PTHR43102:SF2">
    <property type="entry name" value="GAF DOMAIN-CONTAINING PROTEIN"/>
    <property type="match status" value="1"/>
</dbReference>
<dbReference type="SUPFAM" id="SSF55781">
    <property type="entry name" value="GAF domain-like"/>
    <property type="match status" value="2"/>
</dbReference>
<dbReference type="InterPro" id="IPR011102">
    <property type="entry name" value="Sig_transdc_His_kinase_HWE"/>
</dbReference>
<dbReference type="InterPro" id="IPR003018">
    <property type="entry name" value="GAF"/>
</dbReference>
<feature type="domain" description="Signal transduction histidine kinase HWE region" evidence="9">
    <location>
        <begin position="473"/>
        <end position="552"/>
    </location>
</feature>
<keyword evidence="4 10" id="KW-0808">Transferase</keyword>
<evidence type="ECO:0000256" key="7">
    <source>
        <dbReference type="ARBA" id="ARBA00022840"/>
    </source>
</evidence>
<dbReference type="NCBIfam" id="TIGR00229">
    <property type="entry name" value="sensory_box"/>
    <property type="match status" value="1"/>
</dbReference>
<keyword evidence="3" id="KW-0597">Phosphoprotein</keyword>
<dbReference type="Pfam" id="PF08448">
    <property type="entry name" value="PAS_4"/>
    <property type="match status" value="1"/>
</dbReference>
<dbReference type="OrthoDB" id="9760752at2"/>